<dbReference type="SMART" id="SM01360">
    <property type="entry name" value="A2M"/>
    <property type="match status" value="1"/>
</dbReference>
<protein>
    <recommendedName>
        <fullName evidence="3">Alpha-2-macroglobulin domain-containing protein</fullName>
    </recommendedName>
</protein>
<proteinExistence type="predicted"/>
<name>A0A5S3WLF0_9GAMM</name>
<dbReference type="GO" id="GO:0004866">
    <property type="term" value="F:endopeptidase inhibitor activity"/>
    <property type="evidence" value="ECO:0007669"/>
    <property type="project" value="InterPro"/>
</dbReference>
<evidence type="ECO:0000256" key="1">
    <source>
        <dbReference type="SAM" id="MobiDB-lite"/>
    </source>
</evidence>
<dbReference type="Pfam" id="PF17973">
    <property type="entry name" value="bMG10"/>
    <property type="match status" value="1"/>
</dbReference>
<evidence type="ECO:0000259" key="3">
    <source>
        <dbReference type="SMART" id="SM01360"/>
    </source>
</evidence>
<dbReference type="PANTHER" id="PTHR40094">
    <property type="entry name" value="ALPHA-2-MACROGLOBULIN HOMOLOG"/>
    <property type="match status" value="1"/>
</dbReference>
<dbReference type="PANTHER" id="PTHR40094:SF1">
    <property type="entry name" value="UBIQUITIN DOMAIN-CONTAINING PROTEIN"/>
    <property type="match status" value="1"/>
</dbReference>
<evidence type="ECO:0000313" key="5">
    <source>
        <dbReference type="Proteomes" id="UP000310249"/>
    </source>
</evidence>
<feature type="signal peptide" evidence="2">
    <location>
        <begin position="1"/>
        <end position="21"/>
    </location>
</feature>
<reference evidence="4 5" key="1">
    <citation type="submission" date="2018-01" db="EMBL/GenBank/DDBJ databases">
        <authorList>
            <person name="Paulsen S."/>
            <person name="Gram L.K."/>
        </authorList>
    </citation>
    <scope>NUCLEOTIDE SEQUENCE [LARGE SCALE GENOMIC DNA]</scope>
    <source>
        <strain evidence="4 5">S2676</strain>
    </source>
</reference>
<sequence>MLLRGVLLLLTCLTWATQALEVEDIRFHTQKNTLKQILIQFDQDIAQPGQVPSHAQLTHITLTDQYKQQCRWRYVAFNKLSCDIHTKTSAYKPVRVRVDAGFPGLHSQLQNDRAAKWHSANWPIYIEEREEKQLQLVYSADTETDKRVVWDITHSLTFKLNGQSIVPTAQHYEIPDSRQSYQLTFDFAESIENGKLEVALPAGFQPTETHIALPGSQPILSPEQRPEPEVEAEFKGLFCVKPFPRASFWQNAFKALPTEEAGTCAPEALALGFTHRVEKFWLMESVLSASVATQPVIIKGNARESHESDLYYYPIALKGETDYQLDLSALRSDSTGHPFKKAGMLTLSTGPSSPYWHISEQSGSAYRARTPATLSLNTRNTADLSIQFYPVFELAQLHHWLKTKDKSELLMPLPDMPHHMDNQIHQTNLPVSGHLKDRSGILFYDLQGPGSSSVYDSQIAVRKQQQTLTASDFSLSVHHGSGITLYNTEFDTGKAIADADIYLACASFSAPKYLGQSDQQGLLTLPPEQWQSLQPQNNADCWLWASKDTTHAMMALTPQSTVAISGELLKSQPIYQPNSAIDLSVVLYRHTSDGLQPVLDNIELTLQRRGSEHKARLAQQSVSEFGLRQFHLPEGVDKQGRYHVHAKVADTSHFLGSIYVSEFIPPEIEFTWQHPDTAYKDRPLNVSVSGKTMNGFDAGNLSGELKYQFIRFGYSDLPSGWPQEYDFSSRREKPANQRNNAIPLNTNGKLSSATFTPTETLPLVKLALSGRVASEQGEVQFFNQQLTYLSREHYIGVREQDGQVHIIAVDHSGNPVSVPASVHMEVSTKEQGQQRKEQVLLCEIQTPSTCALPDNESSFFYLDIHSGKQGYLWRRSVSRSDSSPDESESVAQFGLTGKKHITAQAEYTFSVNALRNGEILAFITAGEHQSLRTFTVKKGSNDLTLQVPLSWLPGFRITAVMPYSDQHREALHQQWLSDASAAQLEWQALPRFTRAVSAPTLPTKPDMRGQFAILSVEVRPANALSIRVEHPETVSASDQLDIKVSSDQDADIQLWLVNDALFNIANAQAGETHLNRLFNREEYQQSLISDYNLSDRLVASQFIQQLDEQSFKAQFEAMMVTRSRLAPPDTLSQALANTIWQPVISLKANQTKTVSLQLPQLLGRWRVFVVALNTQSTQTYTNTITSHAGLEYHLSHAAHFIQGDKAIVTIRAENRLGKPLEDKVRLTLNGKTLAEHAIEVQEQEPQLLDVTLPELPPGEYILQLHSERMAFPRLSEFRISDSSRVVQQSWLLDPARQNTVTLAEGVQVESAEAHSIEQLAPNWSALQQHHQHYPHQCWEQTLSRALSYSVNPLASELWPEGKQALQQMLTKGATENSSWQFGTGYAYYPHAYPDPMLSAYTLLVSHWLNNSPLNLTIDKTIPEAISQDLLEALHIAEHQRRAFDDDSADWQWWALAQSRQVTLEQVLSWRHTFGVTGTRSNLLQLLAMKALGHEQPELERALTRVLDTGFEDQTLSALSGPLEQCLALLLTEREALKAQLSKLAISRQHRQGHFGNTLNDGICALALQDHQHNAAAPVSLTASPDARSNEYKIKTPLAEPYWLTVQTRQPLSLSKTQSNGLDVTRRYHIYSNDKWRPFTGQAIKPGDLIKVTLEVFSADTRAHVLLTDTLPGGLRLLNPQHSHTQYKNGLKADSPDTSLLMQQTSQGAQQVLWHQAYLSAGTTTFEYLAQAQAGGNYLAPPASVEMMYQPEIAGDSNAQEVHISTQP</sequence>
<dbReference type="Proteomes" id="UP000310249">
    <property type="component" value="Unassembled WGS sequence"/>
</dbReference>
<comment type="caution">
    <text evidence="4">The sequence shown here is derived from an EMBL/GenBank/DDBJ whole genome shotgun (WGS) entry which is preliminary data.</text>
</comment>
<feature type="chain" id="PRO_5024404587" description="Alpha-2-macroglobulin domain-containing protein" evidence="2">
    <location>
        <begin position="22"/>
        <end position="1767"/>
    </location>
</feature>
<feature type="region of interest" description="Disordered" evidence="1">
    <location>
        <begin position="725"/>
        <end position="753"/>
    </location>
</feature>
<dbReference type="EMBL" id="PNCI01000031">
    <property type="protein sequence ID" value="TMP27598.1"/>
    <property type="molecule type" value="Genomic_DNA"/>
</dbReference>
<dbReference type="InterPro" id="IPR041246">
    <property type="entry name" value="Bact_MG10"/>
</dbReference>
<gene>
    <name evidence="4" type="ORF">CWB99_14175</name>
</gene>
<feature type="compositionally biased region" description="Polar residues" evidence="1">
    <location>
        <begin position="736"/>
        <end position="753"/>
    </location>
</feature>
<evidence type="ECO:0000313" key="4">
    <source>
        <dbReference type="EMBL" id="TMP27598.1"/>
    </source>
</evidence>
<evidence type="ECO:0000256" key="2">
    <source>
        <dbReference type="SAM" id="SignalP"/>
    </source>
</evidence>
<dbReference type="RefSeq" id="WP_138553000.1">
    <property type="nucleotide sequence ID" value="NZ_PNCH01000054.1"/>
</dbReference>
<feature type="domain" description="Alpha-2-macroglobulin" evidence="3">
    <location>
        <begin position="1138"/>
        <end position="1226"/>
    </location>
</feature>
<dbReference type="InterPro" id="IPR051802">
    <property type="entry name" value="YfhM-like"/>
</dbReference>
<keyword evidence="2" id="KW-0732">Signal</keyword>
<dbReference type="OrthoDB" id="9767116at2"/>
<accession>A0A5S3WLF0</accession>
<organism evidence="4 5">
    <name type="scientific">Pseudoalteromonas rubra</name>
    <dbReference type="NCBI Taxonomy" id="43658"/>
    <lineage>
        <taxon>Bacteria</taxon>
        <taxon>Pseudomonadati</taxon>
        <taxon>Pseudomonadota</taxon>
        <taxon>Gammaproteobacteria</taxon>
        <taxon>Alteromonadales</taxon>
        <taxon>Pseudoalteromonadaceae</taxon>
        <taxon>Pseudoalteromonas</taxon>
    </lineage>
</organism>
<dbReference type="InterPro" id="IPR001599">
    <property type="entry name" value="Macroglobln_a2"/>
</dbReference>
<reference evidence="5" key="2">
    <citation type="submission" date="2019-06" db="EMBL/GenBank/DDBJ databases">
        <title>Co-occurence of chitin degradation, pigmentation and bioactivity in marine Pseudoalteromonas.</title>
        <authorList>
            <person name="Sonnenschein E.C."/>
            <person name="Bech P.K."/>
        </authorList>
    </citation>
    <scope>NUCLEOTIDE SEQUENCE [LARGE SCALE GENOMIC DNA]</scope>
    <source>
        <strain evidence="5">S2676</strain>
    </source>
</reference>